<dbReference type="AlphaFoldDB" id="A0A0L8GY14"/>
<gene>
    <name evidence="1" type="ORF">OCBIM_22026104mg</name>
</gene>
<sequence>MHTFTHALMHTFAHMPLHMHSLTHALTHFISPPSFSLSLFHSLMFGCGSGE</sequence>
<name>A0A0L8GY14_OCTBM</name>
<protein>
    <submittedName>
        <fullName evidence="1">Uncharacterized protein</fullName>
    </submittedName>
</protein>
<proteinExistence type="predicted"/>
<dbReference type="EMBL" id="KQ419989">
    <property type="protein sequence ID" value="KOF81812.1"/>
    <property type="molecule type" value="Genomic_DNA"/>
</dbReference>
<evidence type="ECO:0000313" key="1">
    <source>
        <dbReference type="EMBL" id="KOF81812.1"/>
    </source>
</evidence>
<accession>A0A0L8GY14</accession>
<reference evidence="1" key="1">
    <citation type="submission" date="2015-07" db="EMBL/GenBank/DDBJ databases">
        <title>MeaNS - Measles Nucleotide Surveillance Program.</title>
        <authorList>
            <person name="Tran T."/>
            <person name="Druce J."/>
        </authorList>
    </citation>
    <scope>NUCLEOTIDE SEQUENCE</scope>
    <source>
        <strain evidence="1">UCB-OBI-ISO-001</strain>
        <tissue evidence="1">Gonad</tissue>
    </source>
</reference>
<organism evidence="1">
    <name type="scientific">Octopus bimaculoides</name>
    <name type="common">California two-spotted octopus</name>
    <dbReference type="NCBI Taxonomy" id="37653"/>
    <lineage>
        <taxon>Eukaryota</taxon>
        <taxon>Metazoa</taxon>
        <taxon>Spiralia</taxon>
        <taxon>Lophotrochozoa</taxon>
        <taxon>Mollusca</taxon>
        <taxon>Cephalopoda</taxon>
        <taxon>Coleoidea</taxon>
        <taxon>Octopodiformes</taxon>
        <taxon>Octopoda</taxon>
        <taxon>Incirrata</taxon>
        <taxon>Octopodidae</taxon>
        <taxon>Octopus</taxon>
    </lineage>
</organism>